<name>A0A6N4SL14_TALPI</name>
<dbReference type="InterPro" id="IPR000387">
    <property type="entry name" value="Tyr_Pase_dom"/>
</dbReference>
<feature type="compositionally biased region" description="Low complexity" evidence="1">
    <location>
        <begin position="18"/>
        <end position="27"/>
    </location>
</feature>
<evidence type="ECO:0000259" key="2">
    <source>
        <dbReference type="PROSITE" id="PS50056"/>
    </source>
</evidence>
<dbReference type="AlphaFoldDB" id="A0A6N4SL14"/>
<proteinExistence type="predicted"/>
<reference evidence="4" key="1">
    <citation type="journal article" date="2015" name="Genome Announc.">
        <title>Draft genome sequence of Talaromyces cellulolyticus strain Y-94, a source of lignocellulosic biomass-degrading enzymes.</title>
        <authorList>
            <person name="Fujii T."/>
            <person name="Koike H."/>
            <person name="Sawayama S."/>
            <person name="Yano S."/>
            <person name="Inoue H."/>
        </authorList>
    </citation>
    <scope>NUCLEOTIDE SEQUENCE [LARGE SCALE GENOMIC DNA]</scope>
    <source>
        <strain evidence="4">Y-94</strain>
    </source>
</reference>
<dbReference type="InterPro" id="IPR016130">
    <property type="entry name" value="Tyr_Pase_AS"/>
</dbReference>
<dbReference type="InterPro" id="IPR029021">
    <property type="entry name" value="Prot-tyrosine_phosphatase-like"/>
</dbReference>
<comment type="caution">
    <text evidence="3">The sequence shown here is derived from an EMBL/GenBank/DDBJ whole genome shotgun (WGS) entry which is preliminary data.</text>
</comment>
<dbReference type="SUPFAM" id="SSF52799">
    <property type="entry name" value="(Phosphotyrosine protein) phosphatases II"/>
    <property type="match status" value="1"/>
</dbReference>
<keyword evidence="4" id="KW-1185">Reference proteome</keyword>
<feature type="domain" description="Tyrosine specific protein phosphatases" evidence="2">
    <location>
        <begin position="198"/>
        <end position="248"/>
    </location>
</feature>
<accession>A0A6N4SL14</accession>
<dbReference type="Pfam" id="PF13350">
    <property type="entry name" value="Y_phosphatase3"/>
    <property type="match status" value="1"/>
</dbReference>
<evidence type="ECO:0000313" key="3">
    <source>
        <dbReference type="EMBL" id="GAM40412.1"/>
    </source>
</evidence>
<evidence type="ECO:0000256" key="1">
    <source>
        <dbReference type="SAM" id="MobiDB-lite"/>
    </source>
</evidence>
<dbReference type="EMBL" id="DF933835">
    <property type="protein sequence ID" value="GAM40412.1"/>
    <property type="molecule type" value="Genomic_DNA"/>
</dbReference>
<dbReference type="PANTHER" id="PTHR31126:SF10">
    <property type="entry name" value="PROTEIN PHOSPHATASE, PUTATIVE (AFU_ORTHOLOGUE AFUA_6G06650)-RELATED"/>
    <property type="match status" value="1"/>
</dbReference>
<feature type="compositionally biased region" description="Basic residues" evidence="1">
    <location>
        <begin position="1"/>
        <end position="10"/>
    </location>
</feature>
<protein>
    <recommendedName>
        <fullName evidence="2">Tyrosine specific protein phosphatases domain-containing protein</fullName>
    </recommendedName>
</protein>
<dbReference type="GO" id="GO:0004721">
    <property type="term" value="F:phosphoprotein phosphatase activity"/>
    <property type="evidence" value="ECO:0007669"/>
    <property type="project" value="InterPro"/>
</dbReference>
<dbReference type="InterPro" id="IPR026893">
    <property type="entry name" value="Tyr/Ser_Pase_IphP-type"/>
</dbReference>
<dbReference type="PROSITE" id="PS50056">
    <property type="entry name" value="TYR_PHOSPHATASE_2"/>
    <property type="match status" value="1"/>
</dbReference>
<feature type="region of interest" description="Disordered" evidence="1">
    <location>
        <begin position="1"/>
        <end position="29"/>
    </location>
</feature>
<dbReference type="Gene3D" id="3.90.190.10">
    <property type="entry name" value="Protein tyrosine phosphatase superfamily"/>
    <property type="match status" value="1"/>
</dbReference>
<dbReference type="PROSITE" id="PS00383">
    <property type="entry name" value="TYR_PHOSPHATASE_1"/>
    <property type="match status" value="1"/>
</dbReference>
<gene>
    <name evidence="3" type="ORF">TCE0_039f12746</name>
</gene>
<sequence>MRQKRSKRPTRLTPSPSPSSGSSISSSFDLASPDRPFDNILNFRDVGRTVNEFAGKRILREGILFRSARLDDASERDKHRLIDDINLSTIIDLRTNTEHESATRRCQNSLSLGSSEDIGIPGTTDRPHLLDLPGVQRHFINLTGRAFERLLLWRLDWYNFIKVIGLLASGYRKDAIRVIATQVMKPRGLIGLGRDTLDSAGTEIRAVFDVLTKDESYPVLIHCTQGKDRTGLIVMLLLLLAKEAATDIPLTAIAADYSKSETELRPELDALMKEITDIGLDEEYAKTPPGFTEALKEYLDTKYGGTKAYLLSIGCEEANIERIKRRLLMM</sequence>
<evidence type="ECO:0000313" key="4">
    <source>
        <dbReference type="Proteomes" id="UP000053095"/>
    </source>
</evidence>
<dbReference type="PANTHER" id="PTHR31126">
    <property type="entry name" value="TYROSINE-PROTEIN PHOSPHATASE"/>
    <property type="match status" value="1"/>
</dbReference>
<organism evidence="3 4">
    <name type="scientific">Talaromyces pinophilus</name>
    <name type="common">Penicillium pinophilum</name>
    <dbReference type="NCBI Taxonomy" id="128442"/>
    <lineage>
        <taxon>Eukaryota</taxon>
        <taxon>Fungi</taxon>
        <taxon>Dikarya</taxon>
        <taxon>Ascomycota</taxon>
        <taxon>Pezizomycotina</taxon>
        <taxon>Eurotiomycetes</taxon>
        <taxon>Eurotiomycetidae</taxon>
        <taxon>Eurotiales</taxon>
        <taxon>Trichocomaceae</taxon>
        <taxon>Talaromyces</taxon>
        <taxon>Talaromyces sect. Talaromyces</taxon>
    </lineage>
</organism>
<dbReference type="Proteomes" id="UP000053095">
    <property type="component" value="Unassembled WGS sequence"/>
</dbReference>